<evidence type="ECO:0000259" key="3">
    <source>
        <dbReference type="Pfam" id="PF01191"/>
    </source>
</evidence>
<protein>
    <recommendedName>
        <fullName evidence="3">RNA polymerase subunit H/Rpb5 C-terminal domain-containing protein</fullName>
    </recommendedName>
</protein>
<dbReference type="GO" id="GO:0003899">
    <property type="term" value="F:DNA-directed RNA polymerase activity"/>
    <property type="evidence" value="ECO:0007669"/>
    <property type="project" value="InterPro"/>
</dbReference>
<dbReference type="SUPFAM" id="SSF55287">
    <property type="entry name" value="RPB5-like RNA polymerase subunit"/>
    <property type="match status" value="1"/>
</dbReference>
<name>A0A656YWC0_9EURY</name>
<dbReference type="GO" id="GO:0006366">
    <property type="term" value="P:transcription by RNA polymerase II"/>
    <property type="evidence" value="ECO:0007669"/>
    <property type="project" value="TreeGrafter"/>
</dbReference>
<dbReference type="InterPro" id="IPR014381">
    <property type="entry name" value="Arch_Rpo5/euc_Rpb5"/>
</dbReference>
<reference evidence="4 5" key="1">
    <citation type="journal article" date="2016" name="Sci. Rep.">
        <title>Metabolic traits of an uncultured archaeal lineage -MSBL1- from brine pools of the Red Sea.</title>
        <authorList>
            <person name="Mwirichia R."/>
            <person name="Alam I."/>
            <person name="Rashid M."/>
            <person name="Vinu M."/>
            <person name="Ba-Alawi W."/>
            <person name="Anthony Kamau A."/>
            <person name="Kamanda Ngugi D."/>
            <person name="Goker M."/>
            <person name="Klenk H.P."/>
            <person name="Bajic V."/>
            <person name="Stingl U."/>
        </authorList>
    </citation>
    <scope>NUCLEOTIDE SEQUENCE [LARGE SCALE GENOMIC DNA]</scope>
    <source>
        <strain evidence="4">SCGC-AAA259J03</strain>
    </source>
</reference>
<evidence type="ECO:0000313" key="4">
    <source>
        <dbReference type="EMBL" id="KXA98295.1"/>
    </source>
</evidence>
<dbReference type="AlphaFoldDB" id="A0A656YWC0"/>
<proteinExistence type="predicted"/>
<dbReference type="Pfam" id="PF01191">
    <property type="entry name" value="RNA_pol_Rpb5_C"/>
    <property type="match status" value="1"/>
</dbReference>
<comment type="caution">
    <text evidence="4">The sequence shown here is derived from an EMBL/GenBank/DDBJ whole genome shotgun (WGS) entry which is preliminary data.</text>
</comment>
<dbReference type="Gene3D" id="3.90.940.20">
    <property type="entry name" value="RPB5-like RNA polymerase subunit"/>
    <property type="match status" value="1"/>
</dbReference>
<sequence>MSEEEAEKLLEKFDIVATQLPKMDSKDPVAKEIGAESGDIIKITRDSSTAGKSTAYRYVI</sequence>
<feature type="domain" description="RNA polymerase subunit H/Rpb5 C-terminal" evidence="3">
    <location>
        <begin position="1"/>
        <end position="59"/>
    </location>
</feature>
<keyword evidence="1" id="KW-0240">DNA-directed RNA polymerase</keyword>
<dbReference type="GO" id="GO:0003677">
    <property type="term" value="F:DNA binding"/>
    <property type="evidence" value="ECO:0007669"/>
    <property type="project" value="InterPro"/>
</dbReference>
<evidence type="ECO:0000256" key="2">
    <source>
        <dbReference type="ARBA" id="ARBA00023163"/>
    </source>
</evidence>
<organism evidence="4 5">
    <name type="scientific">candidate division MSBL1 archaeon SCGC-AAA259J03</name>
    <dbReference type="NCBI Taxonomy" id="1698269"/>
    <lineage>
        <taxon>Archaea</taxon>
        <taxon>Methanobacteriati</taxon>
        <taxon>Methanobacteriota</taxon>
        <taxon>candidate division MSBL1</taxon>
    </lineage>
</organism>
<dbReference type="InterPro" id="IPR035913">
    <property type="entry name" value="RPB5-like_sf"/>
</dbReference>
<dbReference type="GO" id="GO:0042797">
    <property type="term" value="P:tRNA transcription by RNA polymerase III"/>
    <property type="evidence" value="ECO:0007669"/>
    <property type="project" value="TreeGrafter"/>
</dbReference>
<dbReference type="EMBL" id="LHXT01000026">
    <property type="protein sequence ID" value="KXA98295.1"/>
    <property type="molecule type" value="Genomic_DNA"/>
</dbReference>
<accession>A0A656YWC0</accession>
<keyword evidence="5" id="KW-1185">Reference proteome</keyword>
<dbReference type="InterPro" id="IPR000783">
    <property type="entry name" value="RNA_pol_subH/Rpb5_C"/>
</dbReference>
<dbReference type="GO" id="GO:0000428">
    <property type="term" value="C:DNA-directed RNA polymerase complex"/>
    <property type="evidence" value="ECO:0007669"/>
    <property type="project" value="UniProtKB-KW"/>
</dbReference>
<dbReference type="GO" id="GO:0006362">
    <property type="term" value="P:transcription elongation by RNA polymerase I"/>
    <property type="evidence" value="ECO:0007669"/>
    <property type="project" value="TreeGrafter"/>
</dbReference>
<dbReference type="NCBIfam" id="NF007129">
    <property type="entry name" value="PRK09570.1"/>
    <property type="match status" value="1"/>
</dbReference>
<gene>
    <name evidence="4" type="ORF">AKJ39_02280</name>
</gene>
<evidence type="ECO:0000256" key="1">
    <source>
        <dbReference type="ARBA" id="ARBA00022478"/>
    </source>
</evidence>
<evidence type="ECO:0000313" key="5">
    <source>
        <dbReference type="Proteomes" id="UP000070257"/>
    </source>
</evidence>
<dbReference type="PANTHER" id="PTHR10535">
    <property type="entry name" value="DNA-DIRECTED RNA POLYMERASES I, II, AND III SUBUNIT RPABC1"/>
    <property type="match status" value="1"/>
</dbReference>
<keyword evidence="2" id="KW-0804">Transcription</keyword>
<dbReference type="Proteomes" id="UP000070257">
    <property type="component" value="Unassembled WGS sequence"/>
</dbReference>
<dbReference type="PANTHER" id="PTHR10535:SF0">
    <property type="entry name" value="DNA-DIRECTED RNA POLYMERASES I, II, AND III SUBUNIT RPABC1"/>
    <property type="match status" value="1"/>
</dbReference>